<feature type="domain" description="YMC020W-like alpha/beta hydrolase" evidence="2">
    <location>
        <begin position="346"/>
        <end position="548"/>
    </location>
</feature>
<keyword evidence="4" id="KW-1185">Reference proteome</keyword>
<dbReference type="AlphaFoldDB" id="A0A9P6WCS0"/>
<dbReference type="EMBL" id="PUHR01000025">
    <property type="protein sequence ID" value="KAG0670281.1"/>
    <property type="molecule type" value="Genomic_DNA"/>
</dbReference>
<evidence type="ECO:0000313" key="4">
    <source>
        <dbReference type="Proteomes" id="UP000750334"/>
    </source>
</evidence>
<dbReference type="InterPro" id="IPR058934">
    <property type="entry name" value="YMC020W-like"/>
</dbReference>
<dbReference type="OrthoDB" id="5598028at2759"/>
<evidence type="ECO:0000259" key="2">
    <source>
        <dbReference type="Pfam" id="PF26147"/>
    </source>
</evidence>
<reference evidence="3 4" key="1">
    <citation type="submission" date="2020-11" db="EMBL/GenBank/DDBJ databases">
        <title>Kefir isolates.</title>
        <authorList>
            <person name="Marcisauskas S."/>
            <person name="Kim Y."/>
            <person name="Blasche S."/>
        </authorList>
    </citation>
    <scope>NUCLEOTIDE SEQUENCE [LARGE SCALE GENOMIC DNA]</scope>
    <source>
        <strain evidence="3 4">OG2</strain>
    </source>
</reference>
<feature type="compositionally biased region" description="Polar residues" evidence="1">
    <location>
        <begin position="77"/>
        <end position="91"/>
    </location>
</feature>
<dbReference type="PANTHER" id="PTHR47349:SF1">
    <property type="entry name" value="AER328WP"/>
    <property type="match status" value="1"/>
</dbReference>
<gene>
    <name evidence="3" type="ORF">C6P45_002591</name>
</gene>
<comment type="caution">
    <text evidence="3">The sequence shown here is derived from an EMBL/GenBank/DDBJ whole genome shotgun (WGS) entry which is preliminary data.</text>
</comment>
<sequence>MVQDNPETIENLTKDTQQTHDELTDTTDQQDEAITPPNLTVNHDTTHLDTTTSSVSTSHKRTWSFWSSYKSDDNGVTSAPNNIHTHNNSIPFNKDGPPIPTNMPIRSSESTPGPAAPKYGNPLANTYIPHDANLNSYSQDSTVSIIKASEEETDQEPNIVVPAFDILPEKSIWHSMADMMGSRNSNPQKYVYRMDPMSRLNKITQCNKRPLKILIVGVHGFFPLKVLRTFIGEPTGTSMKFITEAEGIVKKYFQKRKIPIELSKISLEKEGEIFDRVDFFFDVMRRYSKEINSSDFIYFVSHSQGCPVTIILLAKLIETGIINIDNSKLFNNQNNNLDDINLFGNKKIISILGMAGINNGPFYGRDQTLLVKAYQTIAKDAMMELFELQRFDTIQTKKLVQSIKTIIANNVKLTLVGSINDQLVPLYSAFCLFVDHPYIFRATFIDRNSRTPSFITRILKIAGTLLDLGYRDHDIVKEISGSLVGPLTGGGHSTIYNEKQVYELGLKFALETTDTNGDVPVIYTPYKLSELGNNPYHLPWCMRGLLFETKRNMDNDEINTLYLEYEEWKPESKQLKDIRYRLNGLRYKL</sequence>
<accession>A0A9P6WCS0</accession>
<feature type="compositionally biased region" description="Polar residues" evidence="1">
    <location>
        <begin position="1"/>
        <end position="11"/>
    </location>
</feature>
<feature type="domain" description="YMC020W-like alpha/beta hydrolase" evidence="2">
    <location>
        <begin position="165"/>
        <end position="323"/>
    </location>
</feature>
<feature type="region of interest" description="Disordered" evidence="1">
    <location>
        <begin position="1"/>
        <end position="54"/>
    </location>
</feature>
<name>A0A9P6WCS0_MAUEX</name>
<evidence type="ECO:0000256" key="1">
    <source>
        <dbReference type="SAM" id="MobiDB-lite"/>
    </source>
</evidence>
<feature type="region of interest" description="Disordered" evidence="1">
    <location>
        <begin position="77"/>
        <end position="96"/>
    </location>
</feature>
<feature type="compositionally biased region" description="Low complexity" evidence="1">
    <location>
        <begin position="39"/>
        <end position="54"/>
    </location>
</feature>
<dbReference type="Proteomes" id="UP000750334">
    <property type="component" value="Unassembled WGS sequence"/>
</dbReference>
<dbReference type="Pfam" id="PF26147">
    <property type="entry name" value="AB_HYDROLASE_YMC0-YMC35"/>
    <property type="match status" value="2"/>
</dbReference>
<organism evidence="3 4">
    <name type="scientific">Maudiozyma exigua</name>
    <name type="common">Yeast</name>
    <name type="synonym">Kazachstania exigua</name>
    <dbReference type="NCBI Taxonomy" id="34358"/>
    <lineage>
        <taxon>Eukaryota</taxon>
        <taxon>Fungi</taxon>
        <taxon>Dikarya</taxon>
        <taxon>Ascomycota</taxon>
        <taxon>Saccharomycotina</taxon>
        <taxon>Saccharomycetes</taxon>
        <taxon>Saccharomycetales</taxon>
        <taxon>Saccharomycetaceae</taxon>
        <taxon>Maudiozyma</taxon>
    </lineage>
</organism>
<dbReference type="PANTHER" id="PTHR47349">
    <property type="entry name" value="CHROMOSOME 8, WHOLE GENOME SHOTGUN SEQUENCE"/>
    <property type="match status" value="1"/>
</dbReference>
<protein>
    <recommendedName>
        <fullName evidence="2">YMC020W-like alpha/beta hydrolase domain-containing protein</fullName>
    </recommendedName>
</protein>
<proteinExistence type="predicted"/>
<dbReference type="InterPro" id="IPR058933">
    <property type="entry name" value="YMC020W-like_ab_hydrolase"/>
</dbReference>
<evidence type="ECO:0000313" key="3">
    <source>
        <dbReference type="EMBL" id="KAG0670281.1"/>
    </source>
</evidence>